<evidence type="ECO:0000313" key="1">
    <source>
        <dbReference type="EMBL" id="SKA67950.1"/>
    </source>
</evidence>
<accession>A0A1T4VSJ2</accession>
<evidence type="ECO:0000313" key="2">
    <source>
        <dbReference type="Proteomes" id="UP000190460"/>
    </source>
</evidence>
<sequence length="205" mass="22501">MAYWHLMSWRCSLLMSKQPSLIQAVMPAIASLACGSRLGSLRWLSLSSLLLVVACDKETNNSQFITQNLVVPERNTPVYITDQVTLAGQAISLWFDHGRCQLQVDHPKLKREPLSLQPNAPCFFIKSPGTETVQVYQRDKVSRVLAVVGTPTTPTASTQRCGTEIQGIVLNAAGTVSVSNTLQRGSLRCADQGLDNAQYELLARD</sequence>
<organism evidence="1 2">
    <name type="scientific">Thiothrix eikelboomii</name>
    <dbReference type="NCBI Taxonomy" id="92487"/>
    <lineage>
        <taxon>Bacteria</taxon>
        <taxon>Pseudomonadati</taxon>
        <taxon>Pseudomonadota</taxon>
        <taxon>Gammaproteobacteria</taxon>
        <taxon>Thiotrichales</taxon>
        <taxon>Thiotrichaceae</taxon>
        <taxon>Thiothrix</taxon>
    </lineage>
</organism>
<proteinExistence type="predicted"/>
<reference evidence="1 2" key="1">
    <citation type="submission" date="2017-02" db="EMBL/GenBank/DDBJ databases">
        <authorList>
            <person name="Peterson S.W."/>
        </authorList>
    </citation>
    <scope>NUCLEOTIDE SEQUENCE [LARGE SCALE GENOMIC DNA]</scope>
    <source>
        <strain evidence="1 2">ATCC 49788</strain>
    </source>
</reference>
<dbReference type="EMBL" id="FUYB01000001">
    <property type="protein sequence ID" value="SKA67950.1"/>
    <property type="molecule type" value="Genomic_DNA"/>
</dbReference>
<protein>
    <submittedName>
        <fullName evidence="1">Uncharacterized protein</fullName>
    </submittedName>
</protein>
<name>A0A1T4VSJ2_9GAMM</name>
<dbReference type="Proteomes" id="UP000190460">
    <property type="component" value="Unassembled WGS sequence"/>
</dbReference>
<gene>
    <name evidence="1" type="ORF">SAMN02745130_00167</name>
</gene>
<dbReference type="AlphaFoldDB" id="A0A1T4VSJ2"/>
<keyword evidence="2" id="KW-1185">Reference proteome</keyword>